<organism evidence="3 4">
    <name type="scientific">Pendulispora brunnea</name>
    <dbReference type="NCBI Taxonomy" id="2905690"/>
    <lineage>
        <taxon>Bacteria</taxon>
        <taxon>Pseudomonadati</taxon>
        <taxon>Myxococcota</taxon>
        <taxon>Myxococcia</taxon>
        <taxon>Myxococcales</taxon>
        <taxon>Sorangiineae</taxon>
        <taxon>Pendulisporaceae</taxon>
        <taxon>Pendulispora</taxon>
    </lineage>
</organism>
<name>A0ABZ2K5R1_9BACT</name>
<dbReference type="Gene3D" id="3.40.980.10">
    <property type="entry name" value="MoaB/Mog-like domain"/>
    <property type="match status" value="1"/>
</dbReference>
<dbReference type="RefSeq" id="WP_394844639.1">
    <property type="nucleotide sequence ID" value="NZ_CP089982.1"/>
</dbReference>
<dbReference type="InterPro" id="IPR001453">
    <property type="entry name" value="MoaB/Mog_dom"/>
</dbReference>
<dbReference type="InterPro" id="IPR036653">
    <property type="entry name" value="CinA-like_C"/>
</dbReference>
<dbReference type="InterPro" id="IPR008135">
    <property type="entry name" value="Competence-induced_CinA"/>
</dbReference>
<dbReference type="NCBIfam" id="NF001813">
    <property type="entry name" value="PRK00549.1"/>
    <property type="match status" value="1"/>
</dbReference>
<dbReference type="InterPro" id="IPR036425">
    <property type="entry name" value="MoaB/Mog-like_dom_sf"/>
</dbReference>
<dbReference type="Pfam" id="PF00994">
    <property type="entry name" value="MoCF_biosynth"/>
    <property type="match status" value="1"/>
</dbReference>
<sequence length="412" mass="43668">MTCAVLSIGTELTRGELVNSNAAWLSASLTDLGFDVPLGATVDDDLTRIVQELQRLASFARVIVCTGGLGPTTDDITTQAVANLIGVPLVRDEASLEHIRRRLAKFGRTVSDTNAKQADFPEGADILPNPIGTAPGFSVRIGNALAFFMPGVPREMKQMYEEQVVPRVRALAPNDSYQIRLRTFGLPESTVGERLAGVEQAFPGVLLGYRATFPEIEVKVLARGLSTAAARELCERATLEVKQRLADVIYGEADDTFAGVTGRLLRKKEYTLAVAESCTGGLVGHLLTREPGASDFLLVDVVTYANSAKTRLLGIDEEVIRGHGAVSSEVACAMAEGVKRVSGADVALSLTGIAGPSGGSPEKPVGTVFIAVAGPAGVKVVERHFPGDRHMIQTLAAYVGLNLVRQVCITST</sequence>
<gene>
    <name evidence="3" type="ORF">LZC95_47240</name>
</gene>
<accession>A0ABZ2K5R1</accession>
<dbReference type="Pfam" id="PF18146">
    <property type="entry name" value="CinA_KH"/>
    <property type="match status" value="1"/>
</dbReference>
<dbReference type="SUPFAM" id="SSF53218">
    <property type="entry name" value="Molybdenum cofactor biosynthesis proteins"/>
    <property type="match status" value="1"/>
</dbReference>
<dbReference type="PANTHER" id="PTHR13939:SF0">
    <property type="entry name" value="NMN AMIDOHYDROLASE-LIKE PROTEIN YFAY"/>
    <property type="match status" value="1"/>
</dbReference>
<dbReference type="InterPro" id="IPR008136">
    <property type="entry name" value="CinA_C"/>
</dbReference>
<dbReference type="SUPFAM" id="SSF142433">
    <property type="entry name" value="CinA-like"/>
    <property type="match status" value="1"/>
</dbReference>
<dbReference type="HAMAP" id="MF_00226_B">
    <property type="entry name" value="CinA_B"/>
    <property type="match status" value="1"/>
</dbReference>
<dbReference type="InterPro" id="IPR041424">
    <property type="entry name" value="CinA_KH"/>
</dbReference>
<reference evidence="3 4" key="1">
    <citation type="submission" date="2021-12" db="EMBL/GenBank/DDBJ databases">
        <title>Discovery of the Pendulisporaceae a myxobacterial family with distinct sporulation behavior and unique specialized metabolism.</title>
        <authorList>
            <person name="Garcia R."/>
            <person name="Popoff A."/>
            <person name="Bader C.D."/>
            <person name="Loehr J."/>
            <person name="Walesch S."/>
            <person name="Walt C."/>
            <person name="Boldt J."/>
            <person name="Bunk B."/>
            <person name="Haeckl F.J.F.P.J."/>
            <person name="Gunesch A.P."/>
            <person name="Birkelbach J."/>
            <person name="Nuebel U."/>
            <person name="Pietschmann T."/>
            <person name="Bach T."/>
            <person name="Mueller R."/>
        </authorList>
    </citation>
    <scope>NUCLEOTIDE SEQUENCE [LARGE SCALE GENOMIC DNA]</scope>
    <source>
        <strain evidence="3 4">MSr12523</strain>
    </source>
</reference>
<dbReference type="NCBIfam" id="TIGR00200">
    <property type="entry name" value="cinA_nterm"/>
    <property type="match status" value="1"/>
</dbReference>
<protein>
    <recommendedName>
        <fullName evidence="1">CinA-like protein</fullName>
    </recommendedName>
</protein>
<dbReference type="Proteomes" id="UP001379533">
    <property type="component" value="Chromosome"/>
</dbReference>
<dbReference type="Pfam" id="PF02464">
    <property type="entry name" value="CinA"/>
    <property type="match status" value="1"/>
</dbReference>
<comment type="similarity">
    <text evidence="1">Belongs to the CinA family.</text>
</comment>
<dbReference type="Gene3D" id="3.90.950.20">
    <property type="entry name" value="CinA-like"/>
    <property type="match status" value="1"/>
</dbReference>
<dbReference type="CDD" id="cd00885">
    <property type="entry name" value="cinA"/>
    <property type="match status" value="1"/>
</dbReference>
<dbReference type="NCBIfam" id="TIGR00199">
    <property type="entry name" value="PncC_domain"/>
    <property type="match status" value="1"/>
</dbReference>
<keyword evidence="4" id="KW-1185">Reference proteome</keyword>
<dbReference type="SMART" id="SM00852">
    <property type="entry name" value="MoCF_biosynth"/>
    <property type="match status" value="1"/>
</dbReference>
<dbReference type="Gene3D" id="3.30.70.2860">
    <property type="match status" value="1"/>
</dbReference>
<dbReference type="PIRSF" id="PIRSF006728">
    <property type="entry name" value="CinA"/>
    <property type="match status" value="1"/>
</dbReference>
<dbReference type="NCBIfam" id="TIGR00177">
    <property type="entry name" value="molyb_syn"/>
    <property type="match status" value="1"/>
</dbReference>
<evidence type="ECO:0000259" key="2">
    <source>
        <dbReference type="SMART" id="SM00852"/>
    </source>
</evidence>
<evidence type="ECO:0000313" key="4">
    <source>
        <dbReference type="Proteomes" id="UP001379533"/>
    </source>
</evidence>
<evidence type="ECO:0000256" key="1">
    <source>
        <dbReference type="HAMAP-Rule" id="MF_00226"/>
    </source>
</evidence>
<dbReference type="InterPro" id="IPR050101">
    <property type="entry name" value="CinA"/>
</dbReference>
<dbReference type="EMBL" id="CP089982">
    <property type="protein sequence ID" value="WXA94035.1"/>
    <property type="molecule type" value="Genomic_DNA"/>
</dbReference>
<feature type="domain" description="MoaB/Mog" evidence="2">
    <location>
        <begin position="4"/>
        <end position="171"/>
    </location>
</feature>
<evidence type="ECO:0000313" key="3">
    <source>
        <dbReference type="EMBL" id="WXA94035.1"/>
    </source>
</evidence>
<dbReference type="PANTHER" id="PTHR13939">
    <property type="entry name" value="NICOTINAMIDE-NUCLEOTIDE AMIDOHYDROLASE PNCC"/>
    <property type="match status" value="1"/>
</dbReference>
<proteinExistence type="inferred from homology"/>